<dbReference type="InterPro" id="IPR018060">
    <property type="entry name" value="HTH_AraC"/>
</dbReference>
<dbReference type="InterPro" id="IPR009057">
    <property type="entry name" value="Homeodomain-like_sf"/>
</dbReference>
<feature type="domain" description="Response regulatory" evidence="6">
    <location>
        <begin position="8"/>
        <end position="125"/>
    </location>
</feature>
<dbReference type="InterPro" id="IPR020449">
    <property type="entry name" value="Tscrpt_reg_AraC-type_HTH"/>
</dbReference>
<keyword evidence="1" id="KW-0805">Transcription regulation</keyword>
<sequence length="525" mass="59166">MTSKELCRVLIVDDEILIRQGIKHYLNWKQEGFQIVGEASNGKEALELIDETHPHIVLTDIVMPVMDGEELTRAIKVRYPDIEVVVLSSFGEFDYVRSTFQSGVADYILKPKLETQELLRVLRATAGKIPSLHATDATEEISLSIDQIIERLVAGYDIDYDPDAVVERFPYDSFCLFGVSLKHLPSGMNSARSILIQMIEAELEAGVPHLAYRSFSIEQNVAAVLLNVEKSRLPELNKAAADVVAATADSAPYAVFALSGPFTDFAELGAVYKEGLLKLLQYSFYFPDRRLIVHNEIPVPAPQAVKFNLNRFTEELKRSQFDVAFGELKQHVAAMTASYTTDIFEFKSFLSNIIFNVTVLLGNMDYDVKELEKARYKYFNSIDESRNADEAASQLFDFITAAQNCICSSASHAGGANMKMLLEYIDQHYSDPLSLKDMANHFHFNPSYLSSYFSTYNKEGFAEYLNKIRTEKAAELLRKDAASISEISGMVGYSDHSYFCKVFKKMTGLSPSQYRRQHSMQGKRL</sequence>
<dbReference type="Pfam" id="PF12833">
    <property type="entry name" value="HTH_18"/>
    <property type="match status" value="1"/>
</dbReference>
<keyword evidence="8" id="KW-1185">Reference proteome</keyword>
<dbReference type="GO" id="GO:0000160">
    <property type="term" value="P:phosphorelay signal transduction system"/>
    <property type="evidence" value="ECO:0007669"/>
    <property type="project" value="InterPro"/>
</dbReference>
<evidence type="ECO:0000259" key="6">
    <source>
        <dbReference type="PROSITE" id="PS50110"/>
    </source>
</evidence>
<dbReference type="Gene3D" id="1.10.10.60">
    <property type="entry name" value="Homeodomain-like"/>
    <property type="match status" value="2"/>
</dbReference>
<dbReference type="PANTHER" id="PTHR43280">
    <property type="entry name" value="ARAC-FAMILY TRANSCRIPTIONAL REGULATOR"/>
    <property type="match status" value="1"/>
</dbReference>
<dbReference type="SMART" id="SM00342">
    <property type="entry name" value="HTH_ARAC"/>
    <property type="match status" value="1"/>
</dbReference>
<evidence type="ECO:0000256" key="3">
    <source>
        <dbReference type="ARBA" id="ARBA00023163"/>
    </source>
</evidence>
<evidence type="ECO:0000259" key="5">
    <source>
        <dbReference type="PROSITE" id="PS01124"/>
    </source>
</evidence>
<dbReference type="PANTHER" id="PTHR43280:SF28">
    <property type="entry name" value="HTH-TYPE TRANSCRIPTIONAL ACTIVATOR RHAS"/>
    <property type="match status" value="1"/>
</dbReference>
<accession>A0A917FXG1</accession>
<dbReference type="SUPFAM" id="SSF46689">
    <property type="entry name" value="Homeodomain-like"/>
    <property type="match status" value="2"/>
</dbReference>
<dbReference type="PROSITE" id="PS50110">
    <property type="entry name" value="RESPONSE_REGULATORY"/>
    <property type="match status" value="1"/>
</dbReference>
<dbReference type="InterPro" id="IPR011006">
    <property type="entry name" value="CheY-like_superfamily"/>
</dbReference>
<keyword evidence="3" id="KW-0804">Transcription</keyword>
<comment type="caution">
    <text evidence="7">The sequence shown here is derived from an EMBL/GenBank/DDBJ whole genome shotgun (WGS) entry which is preliminary data.</text>
</comment>
<dbReference type="EMBL" id="BMGR01000009">
    <property type="protein sequence ID" value="GGG11225.1"/>
    <property type="molecule type" value="Genomic_DNA"/>
</dbReference>
<organism evidence="7 8">
    <name type="scientific">Paenibacillus abyssi</name>
    <dbReference type="NCBI Taxonomy" id="1340531"/>
    <lineage>
        <taxon>Bacteria</taxon>
        <taxon>Bacillati</taxon>
        <taxon>Bacillota</taxon>
        <taxon>Bacilli</taxon>
        <taxon>Bacillales</taxon>
        <taxon>Paenibacillaceae</taxon>
        <taxon>Paenibacillus</taxon>
    </lineage>
</organism>
<feature type="domain" description="HTH araC/xylS-type" evidence="5">
    <location>
        <begin position="419"/>
        <end position="517"/>
    </location>
</feature>
<dbReference type="GO" id="GO:0003700">
    <property type="term" value="F:DNA-binding transcription factor activity"/>
    <property type="evidence" value="ECO:0007669"/>
    <property type="project" value="InterPro"/>
</dbReference>
<keyword evidence="4" id="KW-0597">Phosphoprotein</keyword>
<dbReference type="PROSITE" id="PS01124">
    <property type="entry name" value="HTH_ARAC_FAMILY_2"/>
    <property type="match status" value="1"/>
</dbReference>
<dbReference type="InterPro" id="IPR001789">
    <property type="entry name" value="Sig_transdc_resp-reg_receiver"/>
</dbReference>
<gene>
    <name evidence="7" type="ORF">GCM10010916_30090</name>
</gene>
<protein>
    <recommendedName>
        <fullName evidence="9">DNA-binding response regulator</fullName>
    </recommendedName>
</protein>
<dbReference type="Gene3D" id="3.40.50.2300">
    <property type="match status" value="1"/>
</dbReference>
<feature type="modified residue" description="4-aspartylphosphate" evidence="4">
    <location>
        <position position="60"/>
    </location>
</feature>
<evidence type="ECO:0008006" key="9">
    <source>
        <dbReference type="Google" id="ProtNLM"/>
    </source>
</evidence>
<evidence type="ECO:0000313" key="7">
    <source>
        <dbReference type="EMBL" id="GGG11225.1"/>
    </source>
</evidence>
<evidence type="ECO:0000256" key="1">
    <source>
        <dbReference type="ARBA" id="ARBA00023015"/>
    </source>
</evidence>
<dbReference type="PRINTS" id="PR00032">
    <property type="entry name" value="HTHARAC"/>
</dbReference>
<proteinExistence type="predicted"/>
<dbReference type="RefSeq" id="WP_188531881.1">
    <property type="nucleotide sequence ID" value="NZ_BMGR01000009.1"/>
</dbReference>
<keyword evidence="2" id="KW-0238">DNA-binding</keyword>
<dbReference type="AlphaFoldDB" id="A0A917FXG1"/>
<dbReference type="SMART" id="SM00448">
    <property type="entry name" value="REC"/>
    <property type="match status" value="1"/>
</dbReference>
<dbReference type="Proteomes" id="UP000644756">
    <property type="component" value="Unassembled WGS sequence"/>
</dbReference>
<evidence type="ECO:0000313" key="8">
    <source>
        <dbReference type="Proteomes" id="UP000644756"/>
    </source>
</evidence>
<dbReference type="SUPFAM" id="SSF52172">
    <property type="entry name" value="CheY-like"/>
    <property type="match status" value="1"/>
</dbReference>
<dbReference type="Pfam" id="PF00072">
    <property type="entry name" value="Response_reg"/>
    <property type="match status" value="1"/>
</dbReference>
<dbReference type="GO" id="GO:0043565">
    <property type="term" value="F:sequence-specific DNA binding"/>
    <property type="evidence" value="ECO:0007669"/>
    <property type="project" value="InterPro"/>
</dbReference>
<reference evidence="7" key="2">
    <citation type="submission" date="2020-09" db="EMBL/GenBank/DDBJ databases">
        <authorList>
            <person name="Sun Q."/>
            <person name="Zhou Y."/>
        </authorList>
    </citation>
    <scope>NUCLEOTIDE SEQUENCE</scope>
    <source>
        <strain evidence="7">CGMCC 1.12987</strain>
    </source>
</reference>
<reference evidence="7" key="1">
    <citation type="journal article" date="2014" name="Int. J. Syst. Evol. Microbiol.">
        <title>Complete genome sequence of Corynebacterium casei LMG S-19264T (=DSM 44701T), isolated from a smear-ripened cheese.</title>
        <authorList>
            <consortium name="US DOE Joint Genome Institute (JGI-PGF)"/>
            <person name="Walter F."/>
            <person name="Albersmeier A."/>
            <person name="Kalinowski J."/>
            <person name="Ruckert C."/>
        </authorList>
    </citation>
    <scope>NUCLEOTIDE SEQUENCE</scope>
    <source>
        <strain evidence="7">CGMCC 1.12987</strain>
    </source>
</reference>
<dbReference type="CDD" id="cd17536">
    <property type="entry name" value="REC_YesN-like"/>
    <property type="match status" value="1"/>
</dbReference>
<name>A0A917FXG1_9BACL</name>
<evidence type="ECO:0000256" key="2">
    <source>
        <dbReference type="ARBA" id="ARBA00023125"/>
    </source>
</evidence>
<evidence type="ECO:0000256" key="4">
    <source>
        <dbReference type="PROSITE-ProRule" id="PRU00169"/>
    </source>
</evidence>